<keyword evidence="3" id="KW-1185">Reference proteome</keyword>
<dbReference type="RefSeq" id="WP_169468927.1">
    <property type="nucleotide sequence ID" value="NZ_JABBGG010000014.1"/>
</dbReference>
<dbReference type="InterPro" id="IPR004360">
    <property type="entry name" value="Glyas_Fos-R_dOase_dom"/>
</dbReference>
<dbReference type="Pfam" id="PF00903">
    <property type="entry name" value="Glyoxalase"/>
    <property type="match status" value="1"/>
</dbReference>
<dbReference type="InterPro" id="IPR037523">
    <property type="entry name" value="VOC_core"/>
</dbReference>
<name>A0A848HPC8_9BURK</name>
<comment type="caution">
    <text evidence="2">The sequence shown here is derived from an EMBL/GenBank/DDBJ whole genome shotgun (WGS) entry which is preliminary data.</text>
</comment>
<accession>A0A848HPC8</accession>
<reference evidence="2 3" key="1">
    <citation type="submission" date="2020-04" db="EMBL/GenBank/DDBJ databases">
        <title>Massilia sp. RP-1-19 isolated from soil.</title>
        <authorList>
            <person name="Dahal R.H."/>
        </authorList>
    </citation>
    <scope>NUCLEOTIDE SEQUENCE [LARGE SCALE GENOMIC DNA]</scope>
    <source>
        <strain evidence="2 3">RP-1-19</strain>
    </source>
</reference>
<sequence>MIKSAMFVLAVPDLKRSADYYRDVLGFEIQEMGDPGWRFLVRDSCRIMAGECRDAMPVADTGDHSYFAYLVVDDADALLARVTEAGADICKPIASEPWGMREFGVRTVDGHRMMFGQDLEPASAA</sequence>
<dbReference type="PANTHER" id="PTHR36503:SF3">
    <property type="entry name" value="BLR0126 PROTEIN"/>
    <property type="match status" value="1"/>
</dbReference>
<evidence type="ECO:0000313" key="3">
    <source>
        <dbReference type="Proteomes" id="UP000583752"/>
    </source>
</evidence>
<protein>
    <submittedName>
        <fullName evidence="2">Bleomycin resistance protein</fullName>
    </submittedName>
</protein>
<dbReference type="PROSITE" id="PS51819">
    <property type="entry name" value="VOC"/>
    <property type="match status" value="1"/>
</dbReference>
<gene>
    <name evidence="2" type="ORF">HHL21_19325</name>
</gene>
<proteinExistence type="predicted"/>
<organism evidence="2 3">
    <name type="scientific">Massilia polaris</name>
    <dbReference type="NCBI Taxonomy" id="2728846"/>
    <lineage>
        <taxon>Bacteria</taxon>
        <taxon>Pseudomonadati</taxon>
        <taxon>Pseudomonadota</taxon>
        <taxon>Betaproteobacteria</taxon>
        <taxon>Burkholderiales</taxon>
        <taxon>Oxalobacteraceae</taxon>
        <taxon>Telluria group</taxon>
        <taxon>Massilia</taxon>
    </lineage>
</organism>
<dbReference type="AlphaFoldDB" id="A0A848HPC8"/>
<feature type="domain" description="VOC" evidence="1">
    <location>
        <begin position="3"/>
        <end position="118"/>
    </location>
</feature>
<dbReference type="InterPro" id="IPR029068">
    <property type="entry name" value="Glyas_Bleomycin-R_OHBP_Dase"/>
</dbReference>
<dbReference type="Proteomes" id="UP000583752">
    <property type="component" value="Unassembled WGS sequence"/>
</dbReference>
<dbReference type="SUPFAM" id="SSF54593">
    <property type="entry name" value="Glyoxalase/Bleomycin resistance protein/Dihydroxybiphenyl dioxygenase"/>
    <property type="match status" value="1"/>
</dbReference>
<evidence type="ECO:0000259" key="1">
    <source>
        <dbReference type="PROSITE" id="PS51819"/>
    </source>
</evidence>
<dbReference type="Gene3D" id="3.10.180.10">
    <property type="entry name" value="2,3-Dihydroxybiphenyl 1,2-Dioxygenase, domain 1"/>
    <property type="match status" value="1"/>
</dbReference>
<dbReference type="EMBL" id="JABBGG010000014">
    <property type="protein sequence ID" value="NML63195.1"/>
    <property type="molecule type" value="Genomic_DNA"/>
</dbReference>
<dbReference type="PANTHER" id="PTHR36503">
    <property type="entry name" value="BLR2520 PROTEIN"/>
    <property type="match status" value="1"/>
</dbReference>
<evidence type="ECO:0000313" key="2">
    <source>
        <dbReference type="EMBL" id="NML63195.1"/>
    </source>
</evidence>